<dbReference type="Pfam" id="PF15169">
    <property type="entry name" value="Cybc1_Eros"/>
    <property type="match status" value="1"/>
</dbReference>
<evidence type="ECO:0000256" key="11">
    <source>
        <dbReference type="SAM" id="MobiDB-lite"/>
    </source>
</evidence>
<feature type="region of interest" description="Disordered" evidence="11">
    <location>
        <begin position="80"/>
        <end position="103"/>
    </location>
</feature>
<gene>
    <name evidence="13" type="primary">CYBC1</name>
    <name evidence="13" type="synonym">LOC107388285</name>
</gene>
<evidence type="ECO:0000256" key="6">
    <source>
        <dbReference type="ARBA" id="ARBA00022859"/>
    </source>
</evidence>
<feature type="compositionally biased region" description="Basic residues" evidence="11">
    <location>
        <begin position="89"/>
        <end position="103"/>
    </location>
</feature>
<keyword evidence="14" id="KW-1185">Reference proteome</keyword>
<dbReference type="GO" id="GO:0005789">
    <property type="term" value="C:endoplasmic reticulum membrane"/>
    <property type="evidence" value="ECO:0007669"/>
    <property type="project" value="UniProtKB-SubCell"/>
</dbReference>
<reference evidence="13" key="3">
    <citation type="submission" date="2025-09" db="UniProtKB">
        <authorList>
            <consortium name="Ensembl"/>
        </authorList>
    </citation>
    <scope>IDENTIFICATION</scope>
</reference>
<evidence type="ECO:0000256" key="3">
    <source>
        <dbReference type="ARBA" id="ARBA00022588"/>
    </source>
</evidence>
<keyword evidence="9" id="KW-0143">Chaperone</keyword>
<protein>
    <recommendedName>
        <fullName evidence="10">Essential for reactive oxygen species protein</fullName>
    </recommendedName>
</protein>
<comment type="similarity">
    <text evidence="2">Belongs to the CYBC1 family.</text>
</comment>
<keyword evidence="6" id="KW-0391">Immunity</keyword>
<dbReference type="PANTHER" id="PTHR31837">
    <property type="entry name" value="CYTOCHROME B-245 CHAPERONE 1"/>
    <property type="match status" value="1"/>
</dbReference>
<evidence type="ECO:0000256" key="1">
    <source>
        <dbReference type="ARBA" id="ARBA00004389"/>
    </source>
</evidence>
<evidence type="ECO:0000313" key="13">
    <source>
        <dbReference type="Ensembl" id="ENSNFUP00015045606.1"/>
    </source>
</evidence>
<comment type="subcellular location">
    <subcellularLocation>
        <location evidence="1">Endoplasmic reticulum membrane</location>
        <topology evidence="1">Single-pass membrane protein</topology>
    </subcellularLocation>
</comment>
<dbReference type="AlphaFoldDB" id="A0A8C6PPA3"/>
<evidence type="ECO:0000256" key="7">
    <source>
        <dbReference type="ARBA" id="ARBA00022989"/>
    </source>
</evidence>
<evidence type="ECO:0000256" key="5">
    <source>
        <dbReference type="ARBA" id="ARBA00022824"/>
    </source>
</evidence>
<evidence type="ECO:0000256" key="8">
    <source>
        <dbReference type="ARBA" id="ARBA00023136"/>
    </source>
</evidence>
<reference evidence="13" key="2">
    <citation type="submission" date="2025-08" db="UniProtKB">
        <authorList>
            <consortium name="Ensembl"/>
        </authorList>
    </citation>
    <scope>IDENTIFICATION</scope>
</reference>
<keyword evidence="3" id="KW-0399">Innate immunity</keyword>
<dbReference type="GO" id="GO:0045087">
    <property type="term" value="P:innate immune response"/>
    <property type="evidence" value="ECO:0007669"/>
    <property type="project" value="UniProtKB-KW"/>
</dbReference>
<organism evidence="13 14">
    <name type="scientific">Nothobranchius furzeri</name>
    <name type="common">Turquoise killifish</name>
    <dbReference type="NCBI Taxonomy" id="105023"/>
    <lineage>
        <taxon>Eukaryota</taxon>
        <taxon>Metazoa</taxon>
        <taxon>Chordata</taxon>
        <taxon>Craniata</taxon>
        <taxon>Vertebrata</taxon>
        <taxon>Euteleostomi</taxon>
        <taxon>Actinopterygii</taxon>
        <taxon>Neopterygii</taxon>
        <taxon>Teleostei</taxon>
        <taxon>Neoteleostei</taxon>
        <taxon>Acanthomorphata</taxon>
        <taxon>Ovalentaria</taxon>
        <taxon>Atherinomorphae</taxon>
        <taxon>Cyprinodontiformes</taxon>
        <taxon>Nothobranchiidae</taxon>
        <taxon>Nothobranchius</taxon>
    </lineage>
</organism>
<keyword evidence="5" id="KW-0256">Endoplasmic reticulum</keyword>
<evidence type="ECO:0000256" key="4">
    <source>
        <dbReference type="ARBA" id="ARBA00022692"/>
    </source>
</evidence>
<dbReference type="PANTHER" id="PTHR31837:SF3">
    <property type="entry name" value="CYTOCHROME B-245 CHAPERONE 1"/>
    <property type="match status" value="1"/>
</dbReference>
<name>A0A8C6PPA3_NOTFU</name>
<keyword evidence="4 12" id="KW-0812">Transmembrane</keyword>
<keyword evidence="8 12" id="KW-0472">Membrane</keyword>
<reference evidence="13" key="1">
    <citation type="submission" date="2014-08" db="EMBL/GenBank/DDBJ databases">
        <authorList>
            <person name="Senf B."/>
            <person name="Petzold A."/>
            <person name="Downie B.R."/>
            <person name="Koch P."/>
            <person name="Platzer M."/>
        </authorList>
    </citation>
    <scope>NUCLEOTIDE SEQUENCE [LARGE SCALE GENOMIC DNA]</scope>
    <source>
        <strain evidence="13">GRZ</strain>
    </source>
</reference>
<dbReference type="InterPro" id="IPR027846">
    <property type="entry name" value="Cybc1"/>
</dbReference>
<keyword evidence="7 12" id="KW-1133">Transmembrane helix</keyword>
<dbReference type="Proteomes" id="UP000694548">
    <property type="component" value="Chromosome sgr12"/>
</dbReference>
<sequence length="103" mass="11224">MGYMTVEEHTSTLLHLKRAPGIRSWSLLIGIASVGLAAAYYSSDSLLWRLFYISGCLFVAVQNMEDCSAEALPGAGGAAASQAAGERVRRGRGRLFRPQHRLR</sequence>
<dbReference type="GeneTree" id="ENSGT00390000004691"/>
<dbReference type="Ensembl" id="ENSNFUT00015047598.1">
    <property type="protein sequence ID" value="ENSNFUP00015045606.1"/>
    <property type="gene ID" value="ENSNFUG00015021680.1"/>
</dbReference>
<evidence type="ECO:0000256" key="2">
    <source>
        <dbReference type="ARBA" id="ARBA00009907"/>
    </source>
</evidence>
<accession>A0A8C6PPA3</accession>
<evidence type="ECO:0000256" key="9">
    <source>
        <dbReference type="ARBA" id="ARBA00023186"/>
    </source>
</evidence>
<evidence type="ECO:0000313" key="14">
    <source>
        <dbReference type="Proteomes" id="UP000694548"/>
    </source>
</evidence>
<evidence type="ECO:0000256" key="10">
    <source>
        <dbReference type="ARBA" id="ARBA00030424"/>
    </source>
</evidence>
<evidence type="ECO:0000256" key="12">
    <source>
        <dbReference type="SAM" id="Phobius"/>
    </source>
</evidence>
<proteinExistence type="inferred from homology"/>
<feature type="transmembrane region" description="Helical" evidence="12">
    <location>
        <begin position="22"/>
        <end position="41"/>
    </location>
</feature>